<comment type="caution">
    <text evidence="1">The sequence shown here is derived from an EMBL/GenBank/DDBJ whole genome shotgun (WGS) entry which is preliminary data.</text>
</comment>
<keyword evidence="2" id="KW-1185">Reference proteome</keyword>
<dbReference type="EMBL" id="JAPQTC020000004">
    <property type="protein sequence ID" value="MDT8505213.1"/>
    <property type="molecule type" value="Genomic_DNA"/>
</dbReference>
<sequence length="71" mass="7478">MTTVESPAPTAEEARKLRAYVYMLAKTTQAFADAAGIDLEATELVVDLGQPKKVAKSIRSILDGALALAGE</sequence>
<dbReference type="Proteomes" id="UP001074635">
    <property type="component" value="Unassembled WGS sequence"/>
</dbReference>
<name>A0ABU3MW54_9BURK</name>
<evidence type="ECO:0000313" key="1">
    <source>
        <dbReference type="EMBL" id="MDT8505213.1"/>
    </source>
</evidence>
<protein>
    <submittedName>
        <fullName evidence="1">Uncharacterized protein</fullName>
    </submittedName>
</protein>
<accession>A0ABU3MW54</accession>
<dbReference type="RefSeq" id="WP_268378311.1">
    <property type="nucleotide sequence ID" value="NZ_JAPQTC020000004.1"/>
</dbReference>
<evidence type="ECO:0000313" key="2">
    <source>
        <dbReference type="Proteomes" id="UP001074635"/>
    </source>
</evidence>
<reference evidence="1" key="1">
    <citation type="submission" date="2023-08" db="EMBL/GenBank/DDBJ databases">
        <title>Study of Resistomes in environmental pathogenic environmental.</title>
        <authorList>
            <person name="Bhattacharjee A."/>
            <person name="Singh A.K."/>
        </authorList>
    </citation>
    <scope>NUCLEOTIDE SEQUENCE</scope>
    <source>
        <strain evidence="1">S1</strain>
    </source>
</reference>
<organism evidence="1 2">
    <name type="scientific">Alcaligenes nematophilus</name>
    <dbReference type="NCBI Taxonomy" id="2994643"/>
    <lineage>
        <taxon>Bacteria</taxon>
        <taxon>Pseudomonadati</taxon>
        <taxon>Pseudomonadota</taxon>
        <taxon>Betaproteobacteria</taxon>
        <taxon>Burkholderiales</taxon>
        <taxon>Alcaligenaceae</taxon>
        <taxon>Alcaligenes</taxon>
    </lineage>
</organism>
<gene>
    <name evidence="1" type="ORF">OYC61_012975</name>
</gene>
<proteinExistence type="predicted"/>